<evidence type="ECO:0000313" key="5">
    <source>
        <dbReference type="Proteomes" id="UP001501600"/>
    </source>
</evidence>
<name>A0ABP9S4I5_9GAMM</name>
<feature type="domain" description="Peptidase M16 C-terminal" evidence="3">
    <location>
        <begin position="688"/>
        <end position="864"/>
    </location>
</feature>
<dbReference type="Gene3D" id="3.30.830.10">
    <property type="entry name" value="Metalloenzyme, LuxS/M16 peptidase-like"/>
    <property type="match status" value="4"/>
</dbReference>
<dbReference type="RefSeq" id="WP_345316553.1">
    <property type="nucleotide sequence ID" value="NZ_BAABLF010000008.1"/>
</dbReference>
<comment type="caution">
    <text evidence="4">The sequence shown here is derived from an EMBL/GenBank/DDBJ whole genome shotgun (WGS) entry which is preliminary data.</text>
</comment>
<dbReference type="InterPro" id="IPR011765">
    <property type="entry name" value="Pept_M16_N"/>
</dbReference>
<dbReference type="EMBL" id="BAABLF010000008">
    <property type="protein sequence ID" value="GAA5190778.1"/>
    <property type="molecule type" value="Genomic_DNA"/>
</dbReference>
<dbReference type="Proteomes" id="UP001501600">
    <property type="component" value="Unassembled WGS sequence"/>
</dbReference>
<dbReference type="InterPro" id="IPR011249">
    <property type="entry name" value="Metalloenz_LuxS/M16"/>
</dbReference>
<dbReference type="InterPro" id="IPR007863">
    <property type="entry name" value="Peptidase_M16_C"/>
</dbReference>
<dbReference type="Pfam" id="PF00675">
    <property type="entry name" value="Peptidase_M16"/>
    <property type="match status" value="2"/>
</dbReference>
<evidence type="ECO:0000313" key="4">
    <source>
        <dbReference type="EMBL" id="GAA5190778.1"/>
    </source>
</evidence>
<dbReference type="PANTHER" id="PTHR11851">
    <property type="entry name" value="METALLOPROTEASE"/>
    <property type="match status" value="1"/>
</dbReference>
<keyword evidence="5" id="KW-1185">Reference proteome</keyword>
<dbReference type="PANTHER" id="PTHR11851:SF49">
    <property type="entry name" value="MITOCHONDRIAL-PROCESSING PEPTIDASE SUBUNIT ALPHA"/>
    <property type="match status" value="1"/>
</dbReference>
<feature type="domain" description="Peptidase M16 N-terminal" evidence="2">
    <location>
        <begin position="65"/>
        <end position="188"/>
    </location>
</feature>
<protein>
    <submittedName>
        <fullName evidence="4">Pitrilysin family protein</fullName>
    </submittedName>
</protein>
<comment type="similarity">
    <text evidence="1">Belongs to the peptidase M16 family.</text>
</comment>
<gene>
    <name evidence="4" type="ORF">GCM10025772_16250</name>
</gene>
<organism evidence="4 5">
    <name type="scientific">Ferrimonas gelatinilytica</name>
    <dbReference type="NCBI Taxonomy" id="1255257"/>
    <lineage>
        <taxon>Bacteria</taxon>
        <taxon>Pseudomonadati</taxon>
        <taxon>Pseudomonadota</taxon>
        <taxon>Gammaproteobacteria</taxon>
        <taxon>Alteromonadales</taxon>
        <taxon>Ferrimonadaceae</taxon>
        <taxon>Ferrimonas</taxon>
    </lineage>
</organism>
<dbReference type="InterPro" id="IPR050361">
    <property type="entry name" value="MPP/UQCRC_Complex"/>
</dbReference>
<evidence type="ECO:0000259" key="2">
    <source>
        <dbReference type="Pfam" id="PF00675"/>
    </source>
</evidence>
<dbReference type="SUPFAM" id="SSF63411">
    <property type="entry name" value="LuxS/MPP-like metallohydrolase"/>
    <property type="match status" value="4"/>
</dbReference>
<feature type="domain" description="Peptidase M16 N-terminal" evidence="2">
    <location>
        <begin position="539"/>
        <end position="656"/>
    </location>
</feature>
<accession>A0ABP9S4I5</accession>
<feature type="domain" description="Peptidase M16 C-terminal" evidence="3">
    <location>
        <begin position="223"/>
        <end position="397"/>
    </location>
</feature>
<evidence type="ECO:0000259" key="3">
    <source>
        <dbReference type="Pfam" id="PF05193"/>
    </source>
</evidence>
<sequence length="952" mass="104175">MHWGEAIMQWKGILAGALLAGSLLGCASQETALPEGVRLIETVEAKRGELVIPYQKYQLANGLTVILHPDSSDPLVHVDVTYHVGSAREELGKSGFAHFFEHMMFQGSENVADEEHFRLITEAGGTLNGTTNSDRTNYFETVPANQLEKVLWLEADRMGFLLPAVTESAFENQRSTVKNERGQRVDNRPYGRLGERVGQALYPQDHPYSWPVIGWMDDLDRGTVADLRRFFLRWYGPNNATLTIGGDLDVAQTLAWVEKYFGPIPRGPAVEDAPKQPAQLTADRYLSMEDKVHLPLIYISYPTVYARHEDEAALDLLAQILGGGKTSIFYKNLVKEGHAVQAQVGHPCRELACEFTLLALANPGKTPQLAEIEKIIRDSIAEFEQRGVTADDLLKAKVQHEANTLYGLQSVRGKVTSLAYNQTFFDNPNLIGEELARYGSVTAEDVNRVFNTYIKGRHAVIMSVVPQGQSALIAAEDNWAPAPLPLDAITHVEGEVPDPVIVDSFDRSQVPPAGENPQVMLPTLWRAQLENGIPVIGTRSDETPTTEILISLEGGARLLSPQQAGLAELTAAMMGESTERFSTSAFAEELEKLGSRISVGASSDRTTISVSALTRNLAPTLDLLKERLWHSAFNEADFARVKEQMLQGLAHQANDPNWLASTAWLRLVYGTDNPQGVPVGGLAQTVENLTLAQVKAFFDQQFRAGNAAIVTVGDLPQGEMMSQLSFLADWQGEATPWPSLATMPQLGGPVVYLLDKPGAPQSVIRLGKRAMPFDATGEHFLAGLMNYPLGGAFNSRINLNLREDKGYTYGARTGFSGDTELGEFVASASVRADATAASVQEFVSEIQGFQQRGMNEAELAFMKSSISQQDALKFETPAQKARFLGKLQRYDLDEGYVAAQSRLIASASLEQMAELAAKQLDLSQMIILVVGDKASNEPALKALGYDVQEITL</sequence>
<proteinExistence type="inferred from homology"/>
<dbReference type="Pfam" id="PF05193">
    <property type="entry name" value="Peptidase_M16_C"/>
    <property type="match status" value="2"/>
</dbReference>
<reference evidence="5" key="1">
    <citation type="journal article" date="2019" name="Int. J. Syst. Evol. Microbiol.">
        <title>The Global Catalogue of Microorganisms (GCM) 10K type strain sequencing project: providing services to taxonomists for standard genome sequencing and annotation.</title>
        <authorList>
            <consortium name="The Broad Institute Genomics Platform"/>
            <consortium name="The Broad Institute Genome Sequencing Center for Infectious Disease"/>
            <person name="Wu L."/>
            <person name="Ma J."/>
        </authorList>
    </citation>
    <scope>NUCLEOTIDE SEQUENCE [LARGE SCALE GENOMIC DNA]</scope>
    <source>
        <strain evidence="5">JCM 18720</strain>
    </source>
</reference>
<evidence type="ECO:0000256" key="1">
    <source>
        <dbReference type="ARBA" id="ARBA00007261"/>
    </source>
</evidence>